<feature type="compositionally biased region" description="Polar residues" evidence="1">
    <location>
        <begin position="138"/>
        <end position="147"/>
    </location>
</feature>
<accession>W9XWY0</accession>
<dbReference type="HOGENOM" id="CLU_548589_0_0_1"/>
<reference evidence="2 3" key="1">
    <citation type="submission" date="2013-03" db="EMBL/GenBank/DDBJ databases">
        <title>The Genome Sequence of Cladophialophora psammophila CBS 110553.</title>
        <authorList>
            <consortium name="The Broad Institute Genomics Platform"/>
            <person name="Cuomo C."/>
            <person name="de Hoog S."/>
            <person name="Gorbushina A."/>
            <person name="Walker B."/>
            <person name="Young S.K."/>
            <person name="Zeng Q."/>
            <person name="Gargeya S."/>
            <person name="Fitzgerald M."/>
            <person name="Haas B."/>
            <person name="Abouelleil A."/>
            <person name="Allen A.W."/>
            <person name="Alvarado L."/>
            <person name="Arachchi H.M."/>
            <person name="Berlin A.M."/>
            <person name="Chapman S.B."/>
            <person name="Gainer-Dewar J."/>
            <person name="Goldberg J."/>
            <person name="Griggs A."/>
            <person name="Gujja S."/>
            <person name="Hansen M."/>
            <person name="Howarth C."/>
            <person name="Imamovic A."/>
            <person name="Ireland A."/>
            <person name="Larimer J."/>
            <person name="McCowan C."/>
            <person name="Murphy C."/>
            <person name="Pearson M."/>
            <person name="Poon T.W."/>
            <person name="Priest M."/>
            <person name="Roberts A."/>
            <person name="Saif S."/>
            <person name="Shea T."/>
            <person name="Sisk P."/>
            <person name="Sykes S."/>
            <person name="Wortman J."/>
            <person name="Nusbaum C."/>
            <person name="Birren B."/>
        </authorList>
    </citation>
    <scope>NUCLEOTIDE SEQUENCE [LARGE SCALE GENOMIC DNA]</scope>
    <source>
        <strain evidence="2 3">CBS 110553</strain>
    </source>
</reference>
<dbReference type="GeneID" id="19186203"/>
<dbReference type="AlphaFoldDB" id="W9XWY0"/>
<dbReference type="EMBL" id="AMGX01000002">
    <property type="protein sequence ID" value="EXJ74774.1"/>
    <property type="molecule type" value="Genomic_DNA"/>
</dbReference>
<sequence>MTVKGTPSVDSSSLTSPAEGGSSFSTALRYRYLTQGQEKECDECHVDPHAKGAMMSIFEHYMSKHCSDVPHIEFCRAVWNALKALCELTHQSLDAMPKRCPVVPPRTLKVANLDFVDKIEALHQSLQHFPAETARAAPSTTKTTHTRSPSDDTAWKRFRVLSDALRKFSKPGTDKDKLGTSPSTDAVREELRILDGVLRDLLTTSAAKEHQVLSTLQEFAELVRTSKEDERFRLTCTQSRELVFSRPPKIATITECMAGSTSTAGETLIDGTFSTIRHGKILYDTKPRSATLIALDLSLIGPKGTSVDHADIEITYKDEARGSQSELQASQVVEPRDLCGLGNGCLVIDGRVFAPEMGADGQTLMKICSVEDGKQLIQDGNVCWKVRGSTVQHGRGSLGRTHRWVLDNGGGDDRGDSTIPDAIRLVAIVEHDLKPFNMEVQMKIHVRGLWRNSFRYRAELASTQAERFVIKPGVSDDILTEEMAKDLALEQYKPSAV</sequence>
<dbReference type="Proteomes" id="UP000019471">
    <property type="component" value="Unassembled WGS sequence"/>
</dbReference>
<proteinExistence type="predicted"/>
<dbReference type="RefSeq" id="XP_007740276.1">
    <property type="nucleotide sequence ID" value="XM_007742086.1"/>
</dbReference>
<feature type="compositionally biased region" description="Polar residues" evidence="1">
    <location>
        <begin position="8"/>
        <end position="23"/>
    </location>
</feature>
<evidence type="ECO:0000313" key="2">
    <source>
        <dbReference type="EMBL" id="EXJ74774.1"/>
    </source>
</evidence>
<feature type="region of interest" description="Disordered" evidence="1">
    <location>
        <begin position="1"/>
        <end position="23"/>
    </location>
</feature>
<dbReference type="OrthoDB" id="10293978at2759"/>
<protein>
    <submittedName>
        <fullName evidence="2">Uncharacterized protein</fullName>
    </submittedName>
</protein>
<gene>
    <name evidence="2" type="ORF">A1O5_01469</name>
</gene>
<evidence type="ECO:0000313" key="3">
    <source>
        <dbReference type="Proteomes" id="UP000019471"/>
    </source>
</evidence>
<name>W9XWY0_9EURO</name>
<comment type="caution">
    <text evidence="2">The sequence shown here is derived from an EMBL/GenBank/DDBJ whole genome shotgun (WGS) entry which is preliminary data.</text>
</comment>
<feature type="region of interest" description="Disordered" evidence="1">
    <location>
        <begin position="131"/>
        <end position="151"/>
    </location>
</feature>
<organism evidence="2 3">
    <name type="scientific">Cladophialophora psammophila CBS 110553</name>
    <dbReference type="NCBI Taxonomy" id="1182543"/>
    <lineage>
        <taxon>Eukaryota</taxon>
        <taxon>Fungi</taxon>
        <taxon>Dikarya</taxon>
        <taxon>Ascomycota</taxon>
        <taxon>Pezizomycotina</taxon>
        <taxon>Eurotiomycetes</taxon>
        <taxon>Chaetothyriomycetidae</taxon>
        <taxon>Chaetothyriales</taxon>
        <taxon>Herpotrichiellaceae</taxon>
        <taxon>Cladophialophora</taxon>
    </lineage>
</organism>
<keyword evidence="3" id="KW-1185">Reference proteome</keyword>
<evidence type="ECO:0000256" key="1">
    <source>
        <dbReference type="SAM" id="MobiDB-lite"/>
    </source>
</evidence>